<sequence>MSLRILALLLAALAALCLCAAETGPPYPACDGVSERDALEALYFSTNGPLWIEGQDTWLVSPDVCQWEGVYCTVDNEVMGLYLPEFGMSGQLPAELGCLPHLQFLSLEDNKLVTPFIEELCQ</sequence>
<dbReference type="AlphaFoldDB" id="A0A9K3GG35"/>
<dbReference type="OrthoDB" id="676979at2759"/>
<feature type="signal peptide" evidence="1">
    <location>
        <begin position="1"/>
        <end position="21"/>
    </location>
</feature>
<feature type="non-terminal residue" evidence="2">
    <location>
        <position position="1"/>
    </location>
</feature>
<evidence type="ECO:0000256" key="1">
    <source>
        <dbReference type="SAM" id="SignalP"/>
    </source>
</evidence>
<feature type="chain" id="PRO_5039917260" description="Leucine-rich repeat-containing N-terminal plant-type domain-containing protein" evidence="1">
    <location>
        <begin position="22"/>
        <end position="122"/>
    </location>
</feature>
<accession>A0A9K3GG35</accession>
<dbReference type="Gene3D" id="3.80.10.10">
    <property type="entry name" value="Ribonuclease Inhibitor"/>
    <property type="match status" value="1"/>
</dbReference>
<evidence type="ECO:0000313" key="2">
    <source>
        <dbReference type="EMBL" id="GIQ81315.1"/>
    </source>
</evidence>
<evidence type="ECO:0000313" key="3">
    <source>
        <dbReference type="Proteomes" id="UP000265618"/>
    </source>
</evidence>
<keyword evidence="3" id="KW-1185">Reference proteome</keyword>
<proteinExistence type="predicted"/>
<comment type="caution">
    <text evidence="2">The sequence shown here is derived from an EMBL/GenBank/DDBJ whole genome shotgun (WGS) entry which is preliminary data.</text>
</comment>
<dbReference type="PANTHER" id="PTHR48010">
    <property type="entry name" value="OS05G0588300 PROTEIN"/>
    <property type="match status" value="1"/>
</dbReference>
<keyword evidence="1" id="KW-0732">Signal</keyword>
<reference evidence="2 3" key="1">
    <citation type="journal article" date="2018" name="PLoS ONE">
        <title>The draft genome of Kipferlia bialata reveals reductive genome evolution in fornicate parasites.</title>
        <authorList>
            <person name="Tanifuji G."/>
            <person name="Takabayashi S."/>
            <person name="Kume K."/>
            <person name="Takagi M."/>
            <person name="Nakayama T."/>
            <person name="Kamikawa R."/>
            <person name="Inagaki Y."/>
            <person name="Hashimoto T."/>
        </authorList>
    </citation>
    <scope>NUCLEOTIDE SEQUENCE [LARGE SCALE GENOMIC DNA]</scope>
    <source>
        <strain evidence="2">NY0173</strain>
    </source>
</reference>
<dbReference type="SUPFAM" id="SSF52058">
    <property type="entry name" value="L domain-like"/>
    <property type="match status" value="1"/>
</dbReference>
<name>A0A9K3GG35_9EUKA</name>
<dbReference type="EMBL" id="BDIP01000361">
    <property type="protein sequence ID" value="GIQ81315.1"/>
    <property type="molecule type" value="Genomic_DNA"/>
</dbReference>
<evidence type="ECO:0008006" key="4">
    <source>
        <dbReference type="Google" id="ProtNLM"/>
    </source>
</evidence>
<dbReference type="PANTHER" id="PTHR48010:SF58">
    <property type="entry name" value="RECEPTOR PROTEIN KINASE-LIKE PROTEIN ZAR1"/>
    <property type="match status" value="1"/>
</dbReference>
<protein>
    <recommendedName>
        <fullName evidence="4">Leucine-rich repeat-containing N-terminal plant-type domain-containing protein</fullName>
    </recommendedName>
</protein>
<dbReference type="Proteomes" id="UP000265618">
    <property type="component" value="Unassembled WGS sequence"/>
</dbReference>
<gene>
    <name evidence="2" type="ORF">KIPB_002257</name>
</gene>
<dbReference type="InterPro" id="IPR032675">
    <property type="entry name" value="LRR_dom_sf"/>
</dbReference>
<dbReference type="InterPro" id="IPR050994">
    <property type="entry name" value="At_inactive_RLKs"/>
</dbReference>
<organism evidence="2 3">
    <name type="scientific">Kipferlia bialata</name>
    <dbReference type="NCBI Taxonomy" id="797122"/>
    <lineage>
        <taxon>Eukaryota</taxon>
        <taxon>Metamonada</taxon>
        <taxon>Carpediemonas-like organisms</taxon>
        <taxon>Kipferlia</taxon>
    </lineage>
</organism>